<feature type="DNA-binding region" description="Homeobox" evidence="6">
    <location>
        <begin position="258"/>
        <end position="317"/>
    </location>
</feature>
<dbReference type="GO" id="GO:0000978">
    <property type="term" value="F:RNA polymerase II cis-regulatory region sequence-specific DNA binding"/>
    <property type="evidence" value="ECO:0007669"/>
    <property type="project" value="TreeGrafter"/>
</dbReference>
<evidence type="ECO:0000313" key="10">
    <source>
        <dbReference type="EMBL" id="KAF7488118.1"/>
    </source>
</evidence>
<feature type="region of interest" description="Disordered" evidence="8">
    <location>
        <begin position="1"/>
        <end position="21"/>
    </location>
</feature>
<reference evidence="10" key="2">
    <citation type="submission" date="2020-01" db="EMBL/GenBank/DDBJ databases">
        <authorList>
            <person name="Korhonen P.K.K."/>
            <person name="Guangxu M.G."/>
            <person name="Wang T.W."/>
            <person name="Stroehlein A.J.S."/>
            <person name="Young N.D."/>
            <person name="Ang C.-S.A."/>
            <person name="Fernando D.W.F."/>
            <person name="Lu H.L."/>
            <person name="Taylor S.T."/>
            <person name="Ehtesham M.E.M."/>
            <person name="Najaraj S.H.N."/>
            <person name="Harsha G.H.G."/>
            <person name="Madugundu A.M."/>
            <person name="Renuse S.R."/>
            <person name="Holt D.H."/>
            <person name="Pandey A.P."/>
            <person name="Papenfuss A.P."/>
            <person name="Gasser R.B.G."/>
            <person name="Fischer K.F."/>
        </authorList>
    </citation>
    <scope>NUCLEOTIDE SEQUENCE</scope>
    <source>
        <strain evidence="10">SSS_KF_BRIS2020</strain>
    </source>
</reference>
<feature type="region of interest" description="Disordered" evidence="8">
    <location>
        <begin position="90"/>
        <end position="109"/>
    </location>
</feature>
<dbReference type="Proteomes" id="UP000070412">
    <property type="component" value="Unassembled WGS sequence"/>
</dbReference>
<protein>
    <submittedName>
        <fullName evidence="10">Homeobox protein goosecoid</fullName>
    </submittedName>
</protein>
<dbReference type="SUPFAM" id="SSF46689">
    <property type="entry name" value="Homeodomain-like"/>
    <property type="match status" value="1"/>
</dbReference>
<keyword evidence="12" id="KW-1185">Reference proteome</keyword>
<keyword evidence="5 6" id="KW-0539">Nucleus</keyword>
<evidence type="ECO:0000313" key="11">
    <source>
        <dbReference type="EnsemblMetazoa" id="KAF7488118.1"/>
    </source>
</evidence>
<dbReference type="SMART" id="SM00389">
    <property type="entry name" value="HOX"/>
    <property type="match status" value="1"/>
</dbReference>
<dbReference type="InterPro" id="IPR051440">
    <property type="entry name" value="Goosecoid-like_HB"/>
</dbReference>
<name>A0A834R1B8_SARSC</name>
<proteinExistence type="inferred from homology"/>
<dbReference type="PANTHER" id="PTHR46643">
    <property type="entry name" value="HOMEOBOX PROTEIN GOOSECOID-RELATED"/>
    <property type="match status" value="1"/>
</dbReference>
<evidence type="ECO:0000256" key="5">
    <source>
        <dbReference type="ARBA" id="ARBA00023242"/>
    </source>
</evidence>
<reference evidence="11" key="3">
    <citation type="submission" date="2022-06" db="UniProtKB">
        <authorList>
            <consortium name="EnsemblMetazoa"/>
        </authorList>
    </citation>
    <scope>IDENTIFICATION</scope>
</reference>
<comment type="subcellular location">
    <subcellularLocation>
        <location evidence="1 6 7">Nucleus</location>
    </subcellularLocation>
</comment>
<evidence type="ECO:0000256" key="6">
    <source>
        <dbReference type="PROSITE-ProRule" id="PRU00108"/>
    </source>
</evidence>
<feature type="compositionally biased region" description="Low complexity" evidence="8">
    <location>
        <begin position="95"/>
        <end position="109"/>
    </location>
</feature>
<dbReference type="PROSITE" id="PS00027">
    <property type="entry name" value="HOMEOBOX_1"/>
    <property type="match status" value="1"/>
</dbReference>
<dbReference type="InterPro" id="IPR001356">
    <property type="entry name" value="HD"/>
</dbReference>
<dbReference type="FunFam" id="1.10.10.60:FF:000679">
    <property type="entry name" value="Homeobox protein aristaless"/>
    <property type="match status" value="1"/>
</dbReference>
<feature type="domain" description="Homeobox" evidence="9">
    <location>
        <begin position="256"/>
        <end position="316"/>
    </location>
</feature>
<sequence>MTTSSMISINQDNRQENMTNQNGLKRKTDFETTIEPKTSSKTLFTIDNILSKQTDNLLESKYNNFDHQDQNDYRNVLKFIADHHSQTAFREEKTSPSPSLSMMQPSLPSTESNLTIDPIWLLEWMQRNRNLPFGGSNGYETLQPNQIFFDVLNQNGGGLIASKFSQQTAVNSSNNNGNEMSDWKSPIDGYHRKEFAYEFQSNPSRTSLDPFRSIEKLSSLNHTSPSLSASLSSSFTTSQSSNLGTFPFIGRGAFYKRKRRHRTIFTEEQLELLEAAFDKTHYPDVLVREQLASRIDLREERIEVWFKNRRAKWRKQQRIDSIGRYETMKEF</sequence>
<dbReference type="PROSITE" id="PS50071">
    <property type="entry name" value="HOMEOBOX_2"/>
    <property type="match status" value="1"/>
</dbReference>
<gene>
    <name evidence="10" type="ORF">SSS_1274</name>
</gene>
<dbReference type="EMBL" id="WVUK01000066">
    <property type="protein sequence ID" value="KAF7488118.1"/>
    <property type="molecule type" value="Genomic_DNA"/>
</dbReference>
<evidence type="ECO:0000256" key="4">
    <source>
        <dbReference type="ARBA" id="ARBA00023155"/>
    </source>
</evidence>
<dbReference type="GO" id="GO:0005634">
    <property type="term" value="C:nucleus"/>
    <property type="evidence" value="ECO:0007669"/>
    <property type="project" value="UniProtKB-SubCell"/>
</dbReference>
<organism evidence="10">
    <name type="scientific">Sarcoptes scabiei</name>
    <name type="common">Itch mite</name>
    <name type="synonym">Acarus scabiei</name>
    <dbReference type="NCBI Taxonomy" id="52283"/>
    <lineage>
        <taxon>Eukaryota</taxon>
        <taxon>Metazoa</taxon>
        <taxon>Ecdysozoa</taxon>
        <taxon>Arthropoda</taxon>
        <taxon>Chelicerata</taxon>
        <taxon>Arachnida</taxon>
        <taxon>Acari</taxon>
        <taxon>Acariformes</taxon>
        <taxon>Sarcoptiformes</taxon>
        <taxon>Astigmata</taxon>
        <taxon>Psoroptidia</taxon>
        <taxon>Sarcoptoidea</taxon>
        <taxon>Sarcoptidae</taxon>
        <taxon>Sarcoptinae</taxon>
        <taxon>Sarcoptes</taxon>
    </lineage>
</organism>
<evidence type="ECO:0000256" key="7">
    <source>
        <dbReference type="RuleBase" id="RU000682"/>
    </source>
</evidence>
<dbReference type="CDD" id="cd00086">
    <property type="entry name" value="homeodomain"/>
    <property type="match status" value="1"/>
</dbReference>
<evidence type="ECO:0000259" key="9">
    <source>
        <dbReference type="PROSITE" id="PS50071"/>
    </source>
</evidence>
<evidence type="ECO:0000256" key="3">
    <source>
        <dbReference type="ARBA" id="ARBA00023125"/>
    </source>
</evidence>
<accession>A0A834R1B8</accession>
<keyword evidence="4 6" id="KW-0371">Homeobox</keyword>
<keyword evidence="3 6" id="KW-0238">DNA-binding</keyword>
<evidence type="ECO:0000256" key="1">
    <source>
        <dbReference type="ARBA" id="ARBA00004123"/>
    </source>
</evidence>
<evidence type="ECO:0000256" key="2">
    <source>
        <dbReference type="ARBA" id="ARBA00006503"/>
    </source>
</evidence>
<dbReference type="OrthoDB" id="6159439at2759"/>
<evidence type="ECO:0000313" key="12">
    <source>
        <dbReference type="Proteomes" id="UP000070412"/>
    </source>
</evidence>
<reference evidence="12" key="1">
    <citation type="journal article" date="2020" name="PLoS Negl. Trop. Dis.">
        <title>High-quality nuclear genome for Sarcoptes scabiei-A critical resource for a neglected parasite.</title>
        <authorList>
            <person name="Korhonen P.K."/>
            <person name="Gasser R.B."/>
            <person name="Ma G."/>
            <person name="Wang T."/>
            <person name="Stroehlein A.J."/>
            <person name="Young N.D."/>
            <person name="Ang C.S."/>
            <person name="Fernando D.D."/>
            <person name="Lu H.C."/>
            <person name="Taylor S."/>
            <person name="Reynolds S.L."/>
            <person name="Mofiz E."/>
            <person name="Najaraj S.H."/>
            <person name="Gowda H."/>
            <person name="Madugundu A."/>
            <person name="Renuse S."/>
            <person name="Holt D."/>
            <person name="Pandey A."/>
            <person name="Papenfuss A.T."/>
            <person name="Fischer K."/>
        </authorList>
    </citation>
    <scope>NUCLEOTIDE SEQUENCE [LARGE SCALE GENOMIC DNA]</scope>
</reference>
<dbReference type="GO" id="GO:0000981">
    <property type="term" value="F:DNA-binding transcription factor activity, RNA polymerase II-specific"/>
    <property type="evidence" value="ECO:0007669"/>
    <property type="project" value="InterPro"/>
</dbReference>
<dbReference type="AlphaFoldDB" id="A0A834R1B8"/>
<evidence type="ECO:0000256" key="8">
    <source>
        <dbReference type="SAM" id="MobiDB-lite"/>
    </source>
</evidence>
<comment type="similarity">
    <text evidence="2">Belongs to the paired homeobox family. Bicoid subfamily.</text>
</comment>
<dbReference type="Pfam" id="PF00046">
    <property type="entry name" value="Homeodomain"/>
    <property type="match status" value="1"/>
</dbReference>
<dbReference type="InterPro" id="IPR017970">
    <property type="entry name" value="Homeobox_CS"/>
</dbReference>
<dbReference type="InterPro" id="IPR009057">
    <property type="entry name" value="Homeodomain-like_sf"/>
</dbReference>
<dbReference type="EnsemblMetazoa" id="SSS_1274s_mrna">
    <property type="protein sequence ID" value="KAF7488118.1"/>
    <property type="gene ID" value="SSS_1274"/>
</dbReference>
<dbReference type="Gene3D" id="1.10.10.60">
    <property type="entry name" value="Homeodomain-like"/>
    <property type="match status" value="1"/>
</dbReference>
<dbReference type="PANTHER" id="PTHR46643:SF1">
    <property type="entry name" value="HOMEOBOX PROTEIN GOOSECOID-2"/>
    <property type="match status" value="1"/>
</dbReference>